<dbReference type="EMBL" id="VJMJ01000266">
    <property type="protein sequence ID" value="KAF0724680.1"/>
    <property type="molecule type" value="Genomic_DNA"/>
</dbReference>
<keyword evidence="5 6" id="KW-0009">Actin-binding</keyword>
<dbReference type="GO" id="GO:0051015">
    <property type="term" value="F:actin filament binding"/>
    <property type="evidence" value="ECO:0007669"/>
    <property type="project" value="TreeGrafter"/>
</dbReference>
<gene>
    <name evidence="9" type="ORF">Ae201684_016743</name>
</gene>
<dbReference type="Gene3D" id="1.20.120.720">
    <property type="entry name" value="Myosin VI head, motor domain, U50 subdomain"/>
    <property type="match status" value="1"/>
</dbReference>
<evidence type="ECO:0000256" key="4">
    <source>
        <dbReference type="ARBA" id="ARBA00023175"/>
    </source>
</evidence>
<evidence type="ECO:0000259" key="7">
    <source>
        <dbReference type="PROSITE" id="PS51456"/>
    </source>
</evidence>
<evidence type="ECO:0000256" key="1">
    <source>
        <dbReference type="ARBA" id="ARBA00022741"/>
    </source>
</evidence>
<dbReference type="Pfam" id="PF00063">
    <property type="entry name" value="Myosin_head"/>
    <property type="match status" value="1"/>
</dbReference>
<reference evidence="9 10" key="1">
    <citation type="submission" date="2019-07" db="EMBL/GenBank/DDBJ databases">
        <title>Genomics analysis of Aphanomyces spp. identifies a new class of oomycete effector associated with host adaptation.</title>
        <authorList>
            <person name="Gaulin E."/>
        </authorList>
    </citation>
    <scope>NUCLEOTIDE SEQUENCE [LARGE SCALE GENOMIC DNA]</scope>
    <source>
        <strain evidence="9 10">ATCC 201684</strain>
    </source>
</reference>
<dbReference type="PANTHER" id="PTHR13140:SF845">
    <property type="entry name" value="MYOSIN-LIKE PROTEIN"/>
    <property type="match status" value="1"/>
</dbReference>
<comment type="caution">
    <text evidence="9">The sequence shown here is derived from an EMBL/GenBank/DDBJ whole genome shotgun (WGS) entry which is preliminary data.</text>
</comment>
<evidence type="ECO:0008006" key="11">
    <source>
        <dbReference type="Google" id="ProtNLM"/>
    </source>
</evidence>
<keyword evidence="2 6" id="KW-0067">ATP-binding</keyword>
<evidence type="ECO:0000259" key="8">
    <source>
        <dbReference type="PROSITE" id="PS51757"/>
    </source>
</evidence>
<dbReference type="GO" id="GO:0000146">
    <property type="term" value="F:microfilament motor activity"/>
    <property type="evidence" value="ECO:0007669"/>
    <property type="project" value="TreeGrafter"/>
</dbReference>
<evidence type="ECO:0000313" key="10">
    <source>
        <dbReference type="Proteomes" id="UP000481153"/>
    </source>
</evidence>
<dbReference type="AlphaFoldDB" id="A0A6G0WDE1"/>
<accession>A0A6G0WDE1</accession>
<evidence type="ECO:0000256" key="5">
    <source>
        <dbReference type="ARBA" id="ARBA00023203"/>
    </source>
</evidence>
<dbReference type="InterPro" id="IPR001609">
    <property type="entry name" value="Myosin_head_motor_dom-like"/>
</dbReference>
<dbReference type="Gene3D" id="3.40.850.10">
    <property type="entry name" value="Kinesin motor domain"/>
    <property type="match status" value="1"/>
</dbReference>
<dbReference type="GO" id="GO:0005524">
    <property type="term" value="F:ATP binding"/>
    <property type="evidence" value="ECO:0007669"/>
    <property type="project" value="UniProtKB-UniRule"/>
</dbReference>
<dbReference type="InterPro" id="IPR010926">
    <property type="entry name" value="Myosin_TH1"/>
</dbReference>
<evidence type="ECO:0000256" key="3">
    <source>
        <dbReference type="ARBA" id="ARBA00023123"/>
    </source>
</evidence>
<keyword evidence="1 6" id="KW-0547">Nucleotide-binding</keyword>
<dbReference type="GO" id="GO:0005737">
    <property type="term" value="C:cytoplasm"/>
    <property type="evidence" value="ECO:0007669"/>
    <property type="project" value="TreeGrafter"/>
</dbReference>
<evidence type="ECO:0000256" key="2">
    <source>
        <dbReference type="ARBA" id="ARBA00022840"/>
    </source>
</evidence>
<keyword evidence="4 6" id="KW-0505">Motor protein</keyword>
<dbReference type="SUPFAM" id="SSF52540">
    <property type="entry name" value="P-loop containing nucleoside triphosphate hydrolases"/>
    <property type="match status" value="1"/>
</dbReference>
<dbReference type="PROSITE" id="PS51757">
    <property type="entry name" value="TH1"/>
    <property type="match status" value="1"/>
</dbReference>
<evidence type="ECO:0000313" key="9">
    <source>
        <dbReference type="EMBL" id="KAF0724680.1"/>
    </source>
</evidence>
<protein>
    <recommendedName>
        <fullName evidence="11">Myosin motor domain-containing protein</fullName>
    </recommendedName>
</protein>
<keyword evidence="10" id="KW-1185">Reference proteome</keyword>
<dbReference type="VEuPathDB" id="FungiDB:AeMF1_001939"/>
<name>A0A6G0WDE1_9STRA</name>
<feature type="region of interest" description="Actin-binding" evidence="6">
    <location>
        <begin position="574"/>
        <end position="596"/>
    </location>
</feature>
<dbReference type="PROSITE" id="PS51456">
    <property type="entry name" value="MYOSIN_MOTOR"/>
    <property type="match status" value="1"/>
</dbReference>
<dbReference type="PANTHER" id="PTHR13140">
    <property type="entry name" value="MYOSIN"/>
    <property type="match status" value="1"/>
</dbReference>
<dbReference type="Gene3D" id="1.20.5.4820">
    <property type="match status" value="1"/>
</dbReference>
<dbReference type="Gene3D" id="1.20.58.530">
    <property type="match status" value="1"/>
</dbReference>
<dbReference type="GO" id="GO:0007015">
    <property type="term" value="P:actin filament organization"/>
    <property type="evidence" value="ECO:0007669"/>
    <property type="project" value="TreeGrafter"/>
</dbReference>
<dbReference type="Gene3D" id="1.10.10.820">
    <property type="match status" value="1"/>
</dbReference>
<evidence type="ECO:0000256" key="6">
    <source>
        <dbReference type="PROSITE-ProRule" id="PRU00782"/>
    </source>
</evidence>
<dbReference type="GO" id="GO:0016459">
    <property type="term" value="C:myosin complex"/>
    <property type="evidence" value="ECO:0007669"/>
    <property type="project" value="UniProtKB-KW"/>
</dbReference>
<sequence>MAVHDLVLLSDVDEEHVVEALVARYDEDAIYTFIGPVLVALNPYKRLERGQTGRSIYDDVDRFAGRTSHENEPHPFAIAESAYAHLLHFQTNECILISGESGSGKTETSKHVLQYLAAMSCSTTRHVKSKRASDHVVDAVHRVLEHANPVLEAFGNAQTIRNHNSSRFGKYMLLQMNWSGHVVGGFVHNYLLEQNRVVTQAAGESSFHCFYYLLAGAAAEDKAQWKVEHKGAAEFAFLHHENRSAIPGIEDPKEAYKELADHMLAVGIAAQDQRMVFQQLAAILHLGNVDFVAQVDENHNSSCAIKPASKASLDVAAELLGVSAASLEDLMTVKTLTINQTDMRVPLTAAQGVKMMQSLARWLYQSIFSWLVDTINRGIRTSQEASQTMGILDIYGFEILDENAFEQLCINYVNEKLQQLFIAQTLEAEQAEYAREGIAWLQIDYFNNQIVCDLIEDPKMPGMFPLLDEQCAISQTSVDVLMHRFHETYSSHAYFIKSRMKGSTFSVRHYAGTVEYDMRGFAEANMDSFVVELANVLQSSKHAFVQSLAQLETRSERDKLKRPPSTSTQFRNQVNALLQGLQACNPHYIRCIKPNEKKAPRLVEKDLITAQIRCLGLVENVGVRRAGFCYRETYAAFLHRYKILSASTWPAPKQCSLRQATVELLMADDIGVLPSLQPVGSSQTTMTPLKLYKAHLAAKKISNAAVDPSDAKILPFEQDKDSLGGFSLGQNKIFIKHPTALFSLERLRQDKLPQIAKIIEAAWQRRLVRLRLFKYLDVYNDVTARYEAVLLNIQQRLRRDTMAKEDSARLYASWHALADKVLPDTTRFHKRLALDEEFNRVSFATSFIKRNAAMRRLRLIKNAVKIVGSRWRGYHVRATMPPALLESCYQAMLGIRTEFEKLFGQKKRRRDTLDREYVGDYLGLVNHPHIEKFFTAANERQVLFAGHTIKVNERFVPQARLLLIGETFLHNIKAPRIDRPKERRLIPITDLAKLSLSPFHDNYLFIHVIHDGVGLMYNVHQKSEIALALRKRFRQICGRELLIEISDEISFEARRGRRLTFKFIKNPLTHATSMKKIDRHHGEILVGTKTPK</sequence>
<dbReference type="Pfam" id="PF06017">
    <property type="entry name" value="Myosin_TH1"/>
    <property type="match status" value="1"/>
</dbReference>
<dbReference type="GO" id="GO:0016020">
    <property type="term" value="C:membrane"/>
    <property type="evidence" value="ECO:0007669"/>
    <property type="project" value="TreeGrafter"/>
</dbReference>
<organism evidence="9 10">
    <name type="scientific">Aphanomyces euteiches</name>
    <dbReference type="NCBI Taxonomy" id="100861"/>
    <lineage>
        <taxon>Eukaryota</taxon>
        <taxon>Sar</taxon>
        <taxon>Stramenopiles</taxon>
        <taxon>Oomycota</taxon>
        <taxon>Saprolegniomycetes</taxon>
        <taxon>Saprolegniales</taxon>
        <taxon>Verrucalvaceae</taxon>
        <taxon>Aphanomyces</taxon>
    </lineage>
</organism>
<comment type="similarity">
    <text evidence="6">Belongs to the TRAFAC class myosin-kinesin ATPase superfamily. Myosin family.</text>
</comment>
<dbReference type="InterPro" id="IPR027417">
    <property type="entry name" value="P-loop_NTPase"/>
</dbReference>
<dbReference type="Proteomes" id="UP000481153">
    <property type="component" value="Unassembled WGS sequence"/>
</dbReference>
<feature type="domain" description="TH1" evidence="8">
    <location>
        <begin position="906"/>
        <end position="1090"/>
    </location>
</feature>
<proteinExistence type="inferred from homology"/>
<dbReference type="InterPro" id="IPR036961">
    <property type="entry name" value="Kinesin_motor_dom_sf"/>
</dbReference>
<feature type="binding site" evidence="6">
    <location>
        <begin position="99"/>
        <end position="106"/>
    </location>
    <ligand>
        <name>ATP</name>
        <dbReference type="ChEBI" id="CHEBI:30616"/>
    </ligand>
</feature>
<dbReference type="PRINTS" id="PR00193">
    <property type="entry name" value="MYOSINHEAVY"/>
</dbReference>
<keyword evidence="3 6" id="KW-0518">Myosin</keyword>
<dbReference type="SMART" id="SM00242">
    <property type="entry name" value="MYSc"/>
    <property type="match status" value="1"/>
</dbReference>
<feature type="domain" description="Myosin motor" evidence="7">
    <location>
        <begin position="1"/>
        <end position="749"/>
    </location>
</feature>